<protein>
    <recommendedName>
        <fullName evidence="3">Arc family DNA-binding protein</fullName>
    </recommendedName>
</protein>
<organism evidence="1 2">
    <name type="scientific">Butyricicoccus faecihominis</name>
    <dbReference type="NCBI Taxonomy" id="1712515"/>
    <lineage>
        <taxon>Bacteria</taxon>
        <taxon>Bacillati</taxon>
        <taxon>Bacillota</taxon>
        <taxon>Clostridia</taxon>
        <taxon>Eubacteriales</taxon>
        <taxon>Butyricicoccaceae</taxon>
        <taxon>Butyricicoccus</taxon>
    </lineage>
</organism>
<comment type="caution">
    <text evidence="1">The sequence shown here is derived from an EMBL/GenBank/DDBJ whole genome shotgun (WGS) entry which is preliminary data.</text>
</comment>
<dbReference type="Proteomes" id="UP000620147">
    <property type="component" value="Unassembled WGS sequence"/>
</dbReference>
<evidence type="ECO:0000313" key="1">
    <source>
        <dbReference type="EMBL" id="GFO86958.1"/>
    </source>
</evidence>
<evidence type="ECO:0008006" key="3">
    <source>
        <dbReference type="Google" id="ProtNLM"/>
    </source>
</evidence>
<accession>A0ABQ1DWM7</accession>
<dbReference type="Gene3D" id="1.10.1220.10">
    <property type="entry name" value="Met repressor-like"/>
    <property type="match status" value="1"/>
</dbReference>
<dbReference type="SUPFAM" id="SSF47598">
    <property type="entry name" value="Ribbon-helix-helix"/>
    <property type="match status" value="1"/>
</dbReference>
<evidence type="ECO:0000313" key="2">
    <source>
        <dbReference type="Proteomes" id="UP000620147"/>
    </source>
</evidence>
<dbReference type="InterPro" id="IPR010985">
    <property type="entry name" value="Ribbon_hlx_hlx"/>
</dbReference>
<name>A0ABQ1DWM7_9FIRM</name>
<gene>
    <name evidence="1" type="ORF">BUFA31_01220</name>
</gene>
<sequence>MAATEAQMRATAKWQKEKTDEVRFRVPKGERAVIQARANHQGESTTAFIKRAIKETMERDNAEKRE</sequence>
<dbReference type="InterPro" id="IPR013321">
    <property type="entry name" value="Arc_rbn_hlx_hlx"/>
</dbReference>
<keyword evidence="2" id="KW-1185">Reference proteome</keyword>
<dbReference type="RefSeq" id="WP_188886096.1">
    <property type="nucleotide sequence ID" value="NZ_BLYJ01000001.1"/>
</dbReference>
<proteinExistence type="predicted"/>
<reference evidence="1 2" key="1">
    <citation type="submission" date="2020-06" db="EMBL/GenBank/DDBJ databases">
        <title>Characterization of fructooligosaccharide metabolism and fructooligosaccharide-degrading enzymes in human commensal butyrate producers.</title>
        <authorList>
            <person name="Tanno H."/>
            <person name="Fujii T."/>
            <person name="Hirano K."/>
            <person name="Maeno S."/>
            <person name="Tonozuka T."/>
            <person name="Sakamoto M."/>
            <person name="Ohkuma M."/>
            <person name="Tochio T."/>
            <person name="Endo A."/>
        </authorList>
    </citation>
    <scope>NUCLEOTIDE SEQUENCE [LARGE SCALE GENOMIC DNA]</scope>
    <source>
        <strain evidence="1 2">JCM 31056</strain>
    </source>
</reference>
<dbReference type="EMBL" id="BLYJ01000001">
    <property type="protein sequence ID" value="GFO86958.1"/>
    <property type="molecule type" value="Genomic_DNA"/>
</dbReference>